<dbReference type="InterPro" id="IPR037045">
    <property type="entry name" value="S8pro/Inhibitor_I9_sf"/>
</dbReference>
<sequence>MFSFKSKLDPNLKVAIDKKYYKNYRVIIHCKNLPESIEKKIKSYKGRVVHFIPIINCICAVLSATAIERVLEFPQVNYISLDTYAVLCGGKPVLPSNGIMFQERYKLTGKNICIGLIDSGVYPHADFLNPRNRIKKFTDVLSECRYPYDDNGHGTAIAGILGGSGYLSKGVNRGVAENSYLYVIKAFNSLGRGYVSDILYSIETLINDREEFNIKVICLPFELLSSDYFIVSLFSKIFDVAASYNVTIVVPAGHNGNDEGSIIGIATLENCITVAGIDTSHIQPKPYKYSSTGPFAKLDKPDLSAAAVNILSTNSNTDYISEKNGLKIYPSSLDTPYINISGTSCSAAYVAGVCALLYENNPDLTPKDLLSLLKVSCNLADMSKWIQGAGILDLNKLLP</sequence>
<evidence type="ECO:0000256" key="2">
    <source>
        <dbReference type="ARBA" id="ARBA00022670"/>
    </source>
</evidence>
<comment type="similarity">
    <text evidence="1 5">Belongs to the peptidase S8 family.</text>
</comment>
<evidence type="ECO:0000256" key="5">
    <source>
        <dbReference type="PROSITE-ProRule" id="PRU01240"/>
    </source>
</evidence>
<reference evidence="7 8" key="1">
    <citation type="submission" date="2023-04" db="EMBL/GenBank/DDBJ databases">
        <title>Clostridium tannerae sp. nov., isolated from the fecal material of an alpaca.</title>
        <authorList>
            <person name="Miller S."/>
            <person name="Hendry M."/>
            <person name="King J."/>
            <person name="Sankaranarayanan K."/>
            <person name="Lawson P.A."/>
        </authorList>
    </citation>
    <scope>NUCLEOTIDE SEQUENCE [LARGE SCALE GENOMIC DNA]</scope>
    <source>
        <strain evidence="7 8">A1-XYC3</strain>
    </source>
</reference>
<feature type="domain" description="Peptidase S8/S53" evidence="6">
    <location>
        <begin position="109"/>
        <end position="377"/>
    </location>
</feature>
<dbReference type="PROSITE" id="PS51892">
    <property type="entry name" value="SUBTILASE"/>
    <property type="match status" value="1"/>
</dbReference>
<feature type="active site" description="Charge relay system" evidence="5">
    <location>
        <position position="344"/>
    </location>
</feature>
<proteinExistence type="inferred from homology"/>
<dbReference type="EMBL" id="JARUJP010000011">
    <property type="protein sequence ID" value="MDW8801600.1"/>
    <property type="molecule type" value="Genomic_DNA"/>
</dbReference>
<dbReference type="Gene3D" id="3.30.70.80">
    <property type="entry name" value="Peptidase S8 propeptide/proteinase inhibitor I9"/>
    <property type="match status" value="1"/>
</dbReference>
<dbReference type="InterPro" id="IPR015500">
    <property type="entry name" value="Peptidase_S8_subtilisin-rel"/>
</dbReference>
<comment type="caution">
    <text evidence="7">The sequence shown here is derived from an EMBL/GenBank/DDBJ whole genome shotgun (WGS) entry which is preliminary data.</text>
</comment>
<dbReference type="InterPro" id="IPR022398">
    <property type="entry name" value="Peptidase_S8_His-AS"/>
</dbReference>
<name>A0ABU4JTX4_9CLOT</name>
<dbReference type="RefSeq" id="WP_318798125.1">
    <property type="nucleotide sequence ID" value="NZ_JARUJP010000011.1"/>
</dbReference>
<dbReference type="SUPFAM" id="SSF52743">
    <property type="entry name" value="Subtilisin-like"/>
    <property type="match status" value="1"/>
</dbReference>
<keyword evidence="2 5" id="KW-0645">Protease</keyword>
<dbReference type="PROSITE" id="PS00136">
    <property type="entry name" value="SUBTILASE_ASP"/>
    <property type="match status" value="1"/>
</dbReference>
<keyword evidence="3 5" id="KW-0378">Hydrolase</keyword>
<dbReference type="InterPro" id="IPR023827">
    <property type="entry name" value="Peptidase_S8_Asp-AS"/>
</dbReference>
<dbReference type="InterPro" id="IPR036852">
    <property type="entry name" value="Peptidase_S8/S53_dom_sf"/>
</dbReference>
<organism evidence="7 8">
    <name type="scientific">Clostridium tanneri</name>
    <dbReference type="NCBI Taxonomy" id="3037988"/>
    <lineage>
        <taxon>Bacteria</taxon>
        <taxon>Bacillati</taxon>
        <taxon>Bacillota</taxon>
        <taxon>Clostridia</taxon>
        <taxon>Eubacteriales</taxon>
        <taxon>Clostridiaceae</taxon>
        <taxon>Clostridium</taxon>
    </lineage>
</organism>
<dbReference type="PRINTS" id="PR00723">
    <property type="entry name" value="SUBTILISIN"/>
</dbReference>
<dbReference type="InterPro" id="IPR000209">
    <property type="entry name" value="Peptidase_S8/S53_dom"/>
</dbReference>
<dbReference type="Proteomes" id="UP001281656">
    <property type="component" value="Unassembled WGS sequence"/>
</dbReference>
<dbReference type="Gene3D" id="3.40.50.200">
    <property type="entry name" value="Peptidase S8/S53 domain"/>
    <property type="match status" value="1"/>
</dbReference>
<evidence type="ECO:0000313" key="8">
    <source>
        <dbReference type="Proteomes" id="UP001281656"/>
    </source>
</evidence>
<feature type="active site" description="Charge relay system" evidence="5">
    <location>
        <position position="153"/>
    </location>
</feature>
<evidence type="ECO:0000256" key="1">
    <source>
        <dbReference type="ARBA" id="ARBA00011073"/>
    </source>
</evidence>
<evidence type="ECO:0000259" key="6">
    <source>
        <dbReference type="Pfam" id="PF00082"/>
    </source>
</evidence>
<evidence type="ECO:0000313" key="7">
    <source>
        <dbReference type="EMBL" id="MDW8801600.1"/>
    </source>
</evidence>
<protein>
    <submittedName>
        <fullName evidence="7">S8 family serine peptidase</fullName>
    </submittedName>
</protein>
<dbReference type="PROSITE" id="PS00137">
    <property type="entry name" value="SUBTILASE_HIS"/>
    <property type="match status" value="1"/>
</dbReference>
<dbReference type="Pfam" id="PF00082">
    <property type="entry name" value="Peptidase_S8"/>
    <property type="match status" value="1"/>
</dbReference>
<feature type="active site" description="Charge relay system" evidence="5">
    <location>
        <position position="118"/>
    </location>
</feature>
<dbReference type="InterPro" id="IPR050131">
    <property type="entry name" value="Peptidase_S8_subtilisin-like"/>
</dbReference>
<dbReference type="PANTHER" id="PTHR43806:SF11">
    <property type="entry name" value="CEREVISIN-RELATED"/>
    <property type="match status" value="1"/>
</dbReference>
<accession>A0ABU4JTX4</accession>
<evidence type="ECO:0000256" key="4">
    <source>
        <dbReference type="ARBA" id="ARBA00022825"/>
    </source>
</evidence>
<keyword evidence="4 5" id="KW-0720">Serine protease</keyword>
<keyword evidence="8" id="KW-1185">Reference proteome</keyword>
<dbReference type="PANTHER" id="PTHR43806">
    <property type="entry name" value="PEPTIDASE S8"/>
    <property type="match status" value="1"/>
</dbReference>
<gene>
    <name evidence="7" type="ORF">P8V03_10600</name>
</gene>
<evidence type="ECO:0000256" key="3">
    <source>
        <dbReference type="ARBA" id="ARBA00022801"/>
    </source>
</evidence>